<dbReference type="EMBL" id="LYXU01000002">
    <property type="protein sequence ID" value="OBS24878.1"/>
    <property type="molecule type" value="Genomic_DNA"/>
</dbReference>
<dbReference type="PANTHER" id="PTHR47256">
    <property type="entry name" value="ZN(II)2CYS6 TRANSCRIPTION FACTOR (EUROFUNG)-RELATED"/>
    <property type="match status" value="1"/>
</dbReference>
<dbReference type="PROSITE" id="PS50048">
    <property type="entry name" value="ZN2_CY6_FUNGAL_2"/>
    <property type="match status" value="1"/>
</dbReference>
<keyword evidence="1" id="KW-0539">Nucleus</keyword>
<dbReference type="Gene3D" id="4.10.240.10">
    <property type="entry name" value="Zn(2)-C6 fungal-type DNA-binding domain"/>
    <property type="match status" value="1"/>
</dbReference>
<accession>A0A1B8AWL5</accession>
<dbReference type="CDD" id="cd00067">
    <property type="entry name" value="GAL4"/>
    <property type="match status" value="1"/>
</dbReference>
<evidence type="ECO:0000256" key="2">
    <source>
        <dbReference type="SAM" id="MobiDB-lite"/>
    </source>
</evidence>
<dbReference type="PANTHER" id="PTHR47256:SF1">
    <property type="entry name" value="ZN(II)2CYS6 TRANSCRIPTION FACTOR (EUROFUNG)"/>
    <property type="match status" value="1"/>
</dbReference>
<protein>
    <recommendedName>
        <fullName evidence="3">Zn(2)-C6 fungal-type domain-containing protein</fullName>
    </recommendedName>
</protein>
<dbReference type="Pfam" id="PF00172">
    <property type="entry name" value="Zn_clus"/>
    <property type="match status" value="1"/>
</dbReference>
<evidence type="ECO:0000313" key="5">
    <source>
        <dbReference type="Proteomes" id="UP000091967"/>
    </source>
</evidence>
<feature type="compositionally biased region" description="Low complexity" evidence="2">
    <location>
        <begin position="54"/>
        <end position="69"/>
    </location>
</feature>
<evidence type="ECO:0000259" key="3">
    <source>
        <dbReference type="PROSITE" id="PS50048"/>
    </source>
</evidence>
<dbReference type="Proteomes" id="UP000091967">
    <property type="component" value="Unassembled WGS sequence"/>
</dbReference>
<sequence>MQFSDNAASKSHGLLKRNGFSGLAMEPQGSRKLVPILPAQQIPDPIRQDGAANSESSSTGQSQSQSQSQGQGGQGQRTRAKRNLVAVACEGCRRKKAKCDGRRPTCGRCSSKMESCLYESPPLPFAVKKKCDTLMLENQQYRELFNAIHERPDCEAQEIFNRIRASNEPLSVLEAIKQAEVLLPGPASSYSNGTPQGSVPSLNHASSSRTQDSDRS</sequence>
<feature type="region of interest" description="Disordered" evidence="2">
    <location>
        <begin position="1"/>
        <end position="80"/>
    </location>
</feature>
<proteinExistence type="predicted"/>
<feature type="compositionally biased region" description="Polar residues" evidence="2">
    <location>
        <begin position="188"/>
        <end position="210"/>
    </location>
</feature>
<organism evidence="4 5">
    <name type="scientific">Fusarium poae</name>
    <dbReference type="NCBI Taxonomy" id="36050"/>
    <lineage>
        <taxon>Eukaryota</taxon>
        <taxon>Fungi</taxon>
        <taxon>Dikarya</taxon>
        <taxon>Ascomycota</taxon>
        <taxon>Pezizomycotina</taxon>
        <taxon>Sordariomycetes</taxon>
        <taxon>Hypocreomycetidae</taxon>
        <taxon>Hypocreales</taxon>
        <taxon>Nectriaceae</taxon>
        <taxon>Fusarium</taxon>
    </lineage>
</organism>
<evidence type="ECO:0000256" key="1">
    <source>
        <dbReference type="ARBA" id="ARBA00023242"/>
    </source>
</evidence>
<feature type="domain" description="Zn(2)-C6 fungal-type" evidence="3">
    <location>
        <begin position="88"/>
        <end position="118"/>
    </location>
</feature>
<feature type="region of interest" description="Disordered" evidence="2">
    <location>
        <begin position="184"/>
        <end position="216"/>
    </location>
</feature>
<dbReference type="PROSITE" id="PS00463">
    <property type="entry name" value="ZN2_CY6_FUNGAL_1"/>
    <property type="match status" value="1"/>
</dbReference>
<gene>
    <name evidence="4" type="ORF">FPOA_05415</name>
</gene>
<name>A0A1B8AWL5_FUSPO</name>
<dbReference type="GO" id="GO:0008270">
    <property type="term" value="F:zinc ion binding"/>
    <property type="evidence" value="ECO:0007669"/>
    <property type="project" value="InterPro"/>
</dbReference>
<evidence type="ECO:0000313" key="4">
    <source>
        <dbReference type="EMBL" id="OBS24878.1"/>
    </source>
</evidence>
<dbReference type="GO" id="GO:0000981">
    <property type="term" value="F:DNA-binding transcription factor activity, RNA polymerase II-specific"/>
    <property type="evidence" value="ECO:0007669"/>
    <property type="project" value="InterPro"/>
</dbReference>
<comment type="caution">
    <text evidence="4">The sequence shown here is derived from an EMBL/GenBank/DDBJ whole genome shotgun (WGS) entry which is preliminary data.</text>
</comment>
<dbReference type="SUPFAM" id="SSF57701">
    <property type="entry name" value="Zn2/Cys6 DNA-binding domain"/>
    <property type="match status" value="1"/>
</dbReference>
<dbReference type="InterPro" id="IPR036864">
    <property type="entry name" value="Zn2-C6_fun-type_DNA-bd_sf"/>
</dbReference>
<dbReference type="InterPro" id="IPR001138">
    <property type="entry name" value="Zn2Cys6_DnaBD"/>
</dbReference>
<reference evidence="4 5" key="1">
    <citation type="submission" date="2016-06" db="EMBL/GenBank/DDBJ databases">
        <title>Living apart together: crosstalk between the core and supernumerary genomes in a fungal plant pathogen.</title>
        <authorList>
            <person name="Vanheule A."/>
            <person name="Audenaert K."/>
            <person name="Warris S."/>
            <person name="Van De Geest H."/>
            <person name="Schijlen E."/>
            <person name="Hofte M."/>
            <person name="De Saeger S."/>
            <person name="Haesaert G."/>
            <person name="Waalwijk C."/>
            <person name="Van Der Lee T."/>
        </authorList>
    </citation>
    <scope>NUCLEOTIDE SEQUENCE [LARGE SCALE GENOMIC DNA]</scope>
    <source>
        <strain evidence="4 5">2516</strain>
    </source>
</reference>
<dbReference type="InterPro" id="IPR053187">
    <property type="entry name" value="Notoamide_regulator"/>
</dbReference>
<dbReference type="STRING" id="36050.A0A1B8AWL5"/>
<dbReference type="SMART" id="SM00066">
    <property type="entry name" value="GAL4"/>
    <property type="match status" value="1"/>
</dbReference>
<dbReference type="AlphaFoldDB" id="A0A1B8AWL5"/>
<keyword evidence="5" id="KW-1185">Reference proteome</keyword>